<dbReference type="PANTHER" id="PTHR10605">
    <property type="entry name" value="HEPARAN SULFATE SULFOTRANSFERASE"/>
    <property type="match status" value="1"/>
</dbReference>
<dbReference type="Proteomes" id="UP000271974">
    <property type="component" value="Unassembled WGS sequence"/>
</dbReference>
<feature type="binding site" evidence="4">
    <location>
        <begin position="225"/>
        <end position="229"/>
    </location>
    <ligand>
        <name>3'-phosphoadenylyl sulfate</name>
        <dbReference type="ChEBI" id="CHEBI:58339"/>
    </ligand>
</feature>
<name>A0A3S0ZYX5_ELYCH</name>
<accession>A0A3S0ZYX5</accession>
<evidence type="ECO:0000256" key="3">
    <source>
        <dbReference type="PIRSR" id="PIRSR637359-1"/>
    </source>
</evidence>
<protein>
    <recommendedName>
        <fullName evidence="6">Sulfotransferase domain-containing protein</fullName>
    </recommendedName>
</protein>
<dbReference type="GO" id="GO:0008467">
    <property type="term" value="F:[heparan sulfate]-glucosamine 3-sulfotransferase activity"/>
    <property type="evidence" value="ECO:0007669"/>
    <property type="project" value="TreeGrafter"/>
</dbReference>
<evidence type="ECO:0000313" key="7">
    <source>
        <dbReference type="EMBL" id="RUS86460.1"/>
    </source>
</evidence>
<evidence type="ECO:0000259" key="6">
    <source>
        <dbReference type="Pfam" id="PF00685"/>
    </source>
</evidence>
<feature type="non-terminal residue" evidence="7">
    <location>
        <position position="262"/>
    </location>
</feature>
<keyword evidence="2" id="KW-0325">Glycoprotein</keyword>
<evidence type="ECO:0000256" key="1">
    <source>
        <dbReference type="ARBA" id="ARBA00022679"/>
    </source>
</evidence>
<feature type="non-terminal residue" evidence="7">
    <location>
        <position position="1"/>
    </location>
</feature>
<dbReference type="PANTHER" id="PTHR10605:SF65">
    <property type="entry name" value="GH20068P"/>
    <property type="match status" value="1"/>
</dbReference>
<proteinExistence type="predicted"/>
<dbReference type="Pfam" id="PF00685">
    <property type="entry name" value="Sulfotransfer_1"/>
    <property type="match status" value="1"/>
</dbReference>
<evidence type="ECO:0000256" key="2">
    <source>
        <dbReference type="ARBA" id="ARBA00023180"/>
    </source>
</evidence>
<feature type="domain" description="Sulfotransferase" evidence="6">
    <location>
        <begin position="5"/>
        <end position="203"/>
    </location>
</feature>
<keyword evidence="8" id="KW-1185">Reference proteome</keyword>
<dbReference type="AlphaFoldDB" id="A0A3S0ZYX5"/>
<dbReference type="InterPro" id="IPR037359">
    <property type="entry name" value="NST/OST"/>
</dbReference>
<reference evidence="7 8" key="1">
    <citation type="submission" date="2019-01" db="EMBL/GenBank/DDBJ databases">
        <title>A draft genome assembly of the solar-powered sea slug Elysia chlorotica.</title>
        <authorList>
            <person name="Cai H."/>
            <person name="Li Q."/>
            <person name="Fang X."/>
            <person name="Li J."/>
            <person name="Curtis N.E."/>
            <person name="Altenburger A."/>
            <person name="Shibata T."/>
            <person name="Feng M."/>
            <person name="Maeda T."/>
            <person name="Schwartz J.A."/>
            <person name="Shigenobu S."/>
            <person name="Lundholm N."/>
            <person name="Nishiyama T."/>
            <person name="Yang H."/>
            <person name="Hasebe M."/>
            <person name="Li S."/>
            <person name="Pierce S.K."/>
            <person name="Wang J."/>
        </authorList>
    </citation>
    <scope>NUCLEOTIDE SEQUENCE [LARGE SCALE GENOMIC DNA]</scope>
    <source>
        <strain evidence="7">EC2010</strain>
        <tissue evidence="7">Whole organism of an adult</tissue>
    </source>
</reference>
<dbReference type="OrthoDB" id="6126804at2759"/>
<feature type="disulfide bond" evidence="5">
    <location>
        <begin position="197"/>
        <end position="220"/>
    </location>
</feature>
<gene>
    <name evidence="7" type="ORF">EGW08_005775</name>
</gene>
<evidence type="ECO:0000256" key="4">
    <source>
        <dbReference type="PIRSR" id="PIRSR637359-2"/>
    </source>
</evidence>
<keyword evidence="5" id="KW-1015">Disulfide bond</keyword>
<dbReference type="InterPro" id="IPR000863">
    <property type="entry name" value="Sulfotransferase_dom"/>
</dbReference>
<dbReference type="SUPFAM" id="SSF52540">
    <property type="entry name" value="P-loop containing nucleoside triphosphate hydrolases"/>
    <property type="match status" value="1"/>
</dbReference>
<comment type="caution">
    <text evidence="7">The sequence shown here is derived from an EMBL/GenBank/DDBJ whole genome shotgun (WGS) entry which is preliminary data.</text>
</comment>
<dbReference type="Gene3D" id="3.40.50.300">
    <property type="entry name" value="P-loop containing nucleotide triphosphate hydrolases"/>
    <property type="match status" value="1"/>
</dbReference>
<feature type="active site" description="For sulfotransferase activity" evidence="3">
    <location>
        <position position="14"/>
    </location>
</feature>
<feature type="binding site" evidence="4">
    <location>
        <position position="103"/>
    </location>
    <ligand>
        <name>3'-phosphoadenylyl sulfate</name>
        <dbReference type="ChEBI" id="CHEBI:58339"/>
    </ligand>
</feature>
<keyword evidence="1" id="KW-0808">Transferase</keyword>
<sequence>KRRLPKCLIVGFAKCGTHALKSFLSLHPSIVCAENETQFFSIFYSKGFDWYRQKMPLSNRHQITLEKTPNYVESRLALQRIHDFNSSMKLIIIVRNPVIRLESSYAHFMSKMKNQIKNLTFKEWCGDNKSIIQRMDLSPYFIDVYSIFRRDQVLVLSEENLEVDPLGVMQEVETFLGLKRAFTAGTFVFNSDKGFFCLNTNSSKFKDVSSIIKADPITGCFNKNKGRSHPNVDRAFLRKLSLLGQPLNEKLFHVTQKRFQWT</sequence>
<dbReference type="InterPro" id="IPR027417">
    <property type="entry name" value="P-loop_NTPase"/>
</dbReference>
<dbReference type="EMBL" id="RQTK01000138">
    <property type="protein sequence ID" value="RUS86460.1"/>
    <property type="molecule type" value="Genomic_DNA"/>
</dbReference>
<feature type="binding site" evidence="4">
    <location>
        <position position="95"/>
    </location>
    <ligand>
        <name>3'-phosphoadenylyl sulfate</name>
        <dbReference type="ChEBI" id="CHEBI:58339"/>
    </ligand>
</feature>
<dbReference type="STRING" id="188477.A0A3S0ZYX5"/>
<evidence type="ECO:0000313" key="8">
    <source>
        <dbReference type="Proteomes" id="UP000271974"/>
    </source>
</evidence>
<organism evidence="7 8">
    <name type="scientific">Elysia chlorotica</name>
    <name type="common">Eastern emerald elysia</name>
    <name type="synonym">Sea slug</name>
    <dbReference type="NCBI Taxonomy" id="188477"/>
    <lineage>
        <taxon>Eukaryota</taxon>
        <taxon>Metazoa</taxon>
        <taxon>Spiralia</taxon>
        <taxon>Lophotrochozoa</taxon>
        <taxon>Mollusca</taxon>
        <taxon>Gastropoda</taxon>
        <taxon>Heterobranchia</taxon>
        <taxon>Euthyneura</taxon>
        <taxon>Panpulmonata</taxon>
        <taxon>Sacoglossa</taxon>
        <taxon>Placobranchoidea</taxon>
        <taxon>Plakobranchidae</taxon>
        <taxon>Elysia</taxon>
    </lineage>
</organism>
<evidence type="ECO:0000256" key="5">
    <source>
        <dbReference type="PIRSR" id="PIRSR637359-3"/>
    </source>
</evidence>